<protein>
    <submittedName>
        <fullName evidence="1">Uncharacterized protein</fullName>
    </submittedName>
</protein>
<keyword evidence="2" id="KW-1185">Reference proteome</keyword>
<proteinExistence type="predicted"/>
<dbReference type="Proteomes" id="UP000887013">
    <property type="component" value="Unassembled WGS sequence"/>
</dbReference>
<dbReference type="OrthoDB" id="6437007at2759"/>
<comment type="caution">
    <text evidence="1">The sequence shown here is derived from an EMBL/GenBank/DDBJ whole genome shotgun (WGS) entry which is preliminary data.</text>
</comment>
<dbReference type="AlphaFoldDB" id="A0A8X6UKD4"/>
<evidence type="ECO:0000313" key="1">
    <source>
        <dbReference type="EMBL" id="GFU43662.1"/>
    </source>
</evidence>
<evidence type="ECO:0000313" key="2">
    <source>
        <dbReference type="Proteomes" id="UP000887013"/>
    </source>
</evidence>
<gene>
    <name evidence="1" type="ORF">NPIL_262121</name>
</gene>
<accession>A0A8X6UKD4</accession>
<feature type="non-terminal residue" evidence="1">
    <location>
        <position position="1"/>
    </location>
</feature>
<name>A0A8X6UKD4_NEPPI</name>
<sequence>TSRWFIECPFSSYPHKEESLYDLEEEHLLESPYQTNCTDYVYIWEKNNKTGPRSQEMCREWCWWNFFQSCEDCEQGLTMVEKPLRHCNYFGLLVV</sequence>
<organism evidence="1 2">
    <name type="scientific">Nephila pilipes</name>
    <name type="common">Giant wood spider</name>
    <name type="synonym">Nephila maculata</name>
    <dbReference type="NCBI Taxonomy" id="299642"/>
    <lineage>
        <taxon>Eukaryota</taxon>
        <taxon>Metazoa</taxon>
        <taxon>Ecdysozoa</taxon>
        <taxon>Arthropoda</taxon>
        <taxon>Chelicerata</taxon>
        <taxon>Arachnida</taxon>
        <taxon>Araneae</taxon>
        <taxon>Araneomorphae</taxon>
        <taxon>Entelegynae</taxon>
        <taxon>Araneoidea</taxon>
        <taxon>Nephilidae</taxon>
        <taxon>Nephila</taxon>
    </lineage>
</organism>
<dbReference type="EMBL" id="BMAW01085596">
    <property type="protein sequence ID" value="GFU43662.1"/>
    <property type="molecule type" value="Genomic_DNA"/>
</dbReference>
<reference evidence="1" key="1">
    <citation type="submission" date="2020-08" db="EMBL/GenBank/DDBJ databases">
        <title>Multicomponent nature underlies the extraordinary mechanical properties of spider dragline silk.</title>
        <authorList>
            <person name="Kono N."/>
            <person name="Nakamura H."/>
            <person name="Mori M."/>
            <person name="Yoshida Y."/>
            <person name="Ohtoshi R."/>
            <person name="Malay A.D."/>
            <person name="Moran D.A.P."/>
            <person name="Tomita M."/>
            <person name="Numata K."/>
            <person name="Arakawa K."/>
        </authorList>
    </citation>
    <scope>NUCLEOTIDE SEQUENCE</scope>
</reference>